<evidence type="ECO:0000313" key="3">
    <source>
        <dbReference type="Proteomes" id="UP000275408"/>
    </source>
</evidence>
<name>A0A3M6UNR7_POCDA</name>
<proteinExistence type="predicted"/>
<dbReference type="AlphaFoldDB" id="A0A3M6UNR7"/>
<dbReference type="EMBL" id="RCHS01001087">
    <property type="protein sequence ID" value="RMX55306.1"/>
    <property type="molecule type" value="Genomic_DNA"/>
</dbReference>
<feature type="compositionally biased region" description="Polar residues" evidence="1">
    <location>
        <begin position="86"/>
        <end position="99"/>
    </location>
</feature>
<feature type="compositionally biased region" description="Polar residues" evidence="1">
    <location>
        <begin position="31"/>
        <end position="71"/>
    </location>
</feature>
<dbReference type="Proteomes" id="UP000275408">
    <property type="component" value="Unassembled WGS sequence"/>
</dbReference>
<protein>
    <submittedName>
        <fullName evidence="2">Uncharacterized protein</fullName>
    </submittedName>
</protein>
<accession>A0A3M6UNR7</accession>
<gene>
    <name evidence="2" type="ORF">pdam_00025137</name>
</gene>
<feature type="region of interest" description="Disordered" evidence="1">
    <location>
        <begin position="1"/>
        <end position="99"/>
    </location>
</feature>
<evidence type="ECO:0000256" key="1">
    <source>
        <dbReference type="SAM" id="MobiDB-lite"/>
    </source>
</evidence>
<feature type="compositionally biased region" description="Acidic residues" evidence="1">
    <location>
        <begin position="18"/>
        <end position="27"/>
    </location>
</feature>
<evidence type="ECO:0000313" key="2">
    <source>
        <dbReference type="EMBL" id="RMX55306.1"/>
    </source>
</evidence>
<comment type="caution">
    <text evidence="2">The sequence shown here is derived from an EMBL/GenBank/DDBJ whole genome shotgun (WGS) entry which is preliminary data.</text>
</comment>
<organism evidence="2 3">
    <name type="scientific">Pocillopora damicornis</name>
    <name type="common">Cauliflower coral</name>
    <name type="synonym">Millepora damicornis</name>
    <dbReference type="NCBI Taxonomy" id="46731"/>
    <lineage>
        <taxon>Eukaryota</taxon>
        <taxon>Metazoa</taxon>
        <taxon>Cnidaria</taxon>
        <taxon>Anthozoa</taxon>
        <taxon>Hexacorallia</taxon>
        <taxon>Scleractinia</taxon>
        <taxon>Astrocoeniina</taxon>
        <taxon>Pocilloporidae</taxon>
        <taxon>Pocillopora</taxon>
    </lineage>
</organism>
<keyword evidence="3" id="KW-1185">Reference proteome</keyword>
<reference evidence="2 3" key="1">
    <citation type="journal article" date="2018" name="Sci. Rep.">
        <title>Comparative analysis of the Pocillopora damicornis genome highlights role of immune system in coral evolution.</title>
        <authorList>
            <person name="Cunning R."/>
            <person name="Bay R.A."/>
            <person name="Gillette P."/>
            <person name="Baker A.C."/>
            <person name="Traylor-Knowles N."/>
        </authorList>
    </citation>
    <scope>NUCLEOTIDE SEQUENCE [LARGE SCALE GENOMIC DNA]</scope>
    <source>
        <strain evidence="2">RSMAS</strain>
        <tissue evidence="2">Whole animal</tissue>
    </source>
</reference>
<sequence length="142" mass="15497">MTLGLAMSFPRMRRDAAMDPEEDDPMELENTMPQETELNDPSPQFNFGGNSGTIGQQGENYGTAIGQQHNNRYGRRQFNFGGNSGTIGQQGQNMGTAIGQQHNNRYGRRQFNFGGNSGTIGQQGQNMGTAIGQQHNGGYYGK</sequence>